<dbReference type="InterPro" id="IPR027417">
    <property type="entry name" value="P-loop_NTPase"/>
</dbReference>
<dbReference type="PANTHER" id="PTHR40396:SF1">
    <property type="entry name" value="ATPASE AAA-TYPE CORE DOMAIN-CONTAINING PROTEIN"/>
    <property type="match status" value="1"/>
</dbReference>
<accession>A0A1I3DUP6</accession>
<protein>
    <recommendedName>
        <fullName evidence="1">ATPase AAA-type core domain-containing protein</fullName>
    </recommendedName>
</protein>
<gene>
    <name evidence="2" type="ORF">SAMN05444682_101645</name>
</gene>
<dbReference type="InterPro" id="IPR003959">
    <property type="entry name" value="ATPase_AAA_core"/>
</dbReference>
<dbReference type="Gene3D" id="3.40.50.300">
    <property type="entry name" value="P-loop containing nucleotide triphosphate hydrolases"/>
    <property type="match status" value="1"/>
</dbReference>
<evidence type="ECO:0000259" key="1">
    <source>
        <dbReference type="Pfam" id="PF13304"/>
    </source>
</evidence>
<evidence type="ECO:0000313" key="2">
    <source>
        <dbReference type="EMBL" id="SFH90464.1"/>
    </source>
</evidence>
<dbReference type="EMBL" id="FOQO01000001">
    <property type="protein sequence ID" value="SFH90464.1"/>
    <property type="molecule type" value="Genomic_DNA"/>
</dbReference>
<reference evidence="2 3" key="1">
    <citation type="submission" date="2016-10" db="EMBL/GenBank/DDBJ databases">
        <authorList>
            <person name="de Groot N.N."/>
        </authorList>
    </citation>
    <scope>NUCLEOTIDE SEQUENCE [LARGE SCALE GENOMIC DNA]</scope>
    <source>
        <strain evidence="2 3">RK1</strain>
    </source>
</reference>
<dbReference type="STRING" id="1477437.SAMN05444682_101645"/>
<dbReference type="PANTHER" id="PTHR40396">
    <property type="entry name" value="ATPASE-LIKE PROTEIN"/>
    <property type="match status" value="1"/>
</dbReference>
<dbReference type="Pfam" id="PF13304">
    <property type="entry name" value="AAA_21"/>
    <property type="match status" value="1"/>
</dbReference>
<dbReference type="RefSeq" id="WP_090624107.1">
    <property type="nucleotide sequence ID" value="NZ_FOQO01000001.1"/>
</dbReference>
<organism evidence="2 3">
    <name type="scientific">Parapedobacter indicus</name>
    <dbReference type="NCBI Taxonomy" id="1477437"/>
    <lineage>
        <taxon>Bacteria</taxon>
        <taxon>Pseudomonadati</taxon>
        <taxon>Bacteroidota</taxon>
        <taxon>Sphingobacteriia</taxon>
        <taxon>Sphingobacteriales</taxon>
        <taxon>Sphingobacteriaceae</taxon>
        <taxon>Parapedobacter</taxon>
    </lineage>
</organism>
<dbReference type="SUPFAM" id="SSF52540">
    <property type="entry name" value="P-loop containing nucleoside triphosphate hydrolases"/>
    <property type="match status" value="1"/>
</dbReference>
<dbReference type="AlphaFoldDB" id="A0A1I3DUP6"/>
<dbReference type="Proteomes" id="UP000198670">
    <property type="component" value="Unassembled WGS sequence"/>
</dbReference>
<dbReference type="GO" id="GO:0005524">
    <property type="term" value="F:ATP binding"/>
    <property type="evidence" value="ECO:0007669"/>
    <property type="project" value="InterPro"/>
</dbReference>
<dbReference type="OrthoDB" id="9809324at2"/>
<keyword evidence="3" id="KW-1185">Reference proteome</keyword>
<feature type="domain" description="ATPase AAA-type core" evidence="1">
    <location>
        <begin position="45"/>
        <end position="379"/>
    </location>
</feature>
<sequence>MLIRFVADNFLSFKDETEFNMLTGDVRRHPNHVYSFPKVDILKSAVIYGANGAGKSNLILAINFLSELVTAGSLDSFNDDVSFKLSEDERPSTLEVEFLIEEVGYSYGMVFIGSTIQEEWLYLLNYGKKDDDLIFERKIDKSGNTKINMAPKYLKSQKDRLLIQVYEEDLLEPSVPFISLVKDKKFKEINRAYKWIEKGLIVILPGMQYAGLTYSFIDDEDFKSFTNGLISKFDTGIKELDIQTLDFDQYFGEDNKHEKDRILKLIKSGEMERVGDSKNAVAMLEDGKPVIKKVVSYHMTPSGKKVKFELFDESDGTLRLIDFIPVLYILEKFPITVMIDEIDQSIHPTLLKEFVAQIQDNPNKVGQLIFTTHESNLLDLDLFRQDEIWFAEKNKEGATHLYPLSEYNVRPDLDIRKGYLSGRFGAIPFLGDLRKLRLEEYAEE</sequence>
<name>A0A1I3DUP6_9SPHI</name>
<dbReference type="GO" id="GO:0016887">
    <property type="term" value="F:ATP hydrolysis activity"/>
    <property type="evidence" value="ECO:0007669"/>
    <property type="project" value="InterPro"/>
</dbReference>
<evidence type="ECO:0000313" key="3">
    <source>
        <dbReference type="Proteomes" id="UP000198670"/>
    </source>
</evidence>
<proteinExistence type="predicted"/>